<dbReference type="AlphaFoldDB" id="A0A8X6GPD6"/>
<protein>
    <submittedName>
        <fullName evidence="1">Uncharacterized protein</fullName>
    </submittedName>
</protein>
<evidence type="ECO:0000313" key="2">
    <source>
        <dbReference type="Proteomes" id="UP000887116"/>
    </source>
</evidence>
<accession>A0A8X6GPD6</accession>
<evidence type="ECO:0000313" key="1">
    <source>
        <dbReference type="EMBL" id="GFR06155.1"/>
    </source>
</evidence>
<gene>
    <name evidence="1" type="ORF">TNCT_125791</name>
</gene>
<dbReference type="Proteomes" id="UP000887116">
    <property type="component" value="Unassembled WGS sequence"/>
</dbReference>
<comment type="caution">
    <text evidence="1">The sequence shown here is derived from an EMBL/GenBank/DDBJ whole genome shotgun (WGS) entry which is preliminary data.</text>
</comment>
<keyword evidence="2" id="KW-1185">Reference proteome</keyword>
<reference evidence="1" key="1">
    <citation type="submission" date="2020-07" db="EMBL/GenBank/DDBJ databases">
        <title>Multicomponent nature underlies the extraordinary mechanical properties of spider dragline silk.</title>
        <authorList>
            <person name="Kono N."/>
            <person name="Nakamura H."/>
            <person name="Mori M."/>
            <person name="Yoshida Y."/>
            <person name="Ohtoshi R."/>
            <person name="Malay A.D."/>
            <person name="Moran D.A.P."/>
            <person name="Tomita M."/>
            <person name="Numata K."/>
            <person name="Arakawa K."/>
        </authorList>
    </citation>
    <scope>NUCLEOTIDE SEQUENCE</scope>
</reference>
<sequence length="70" mass="7941">MDMPERFIGVSTVNSFAAGSIVKEVKPTCKGNMAPTQKDWLLIECFFHHSTVRIFTRSSHRSLSDENPEK</sequence>
<dbReference type="EMBL" id="BMAO01016084">
    <property type="protein sequence ID" value="GFR06155.1"/>
    <property type="molecule type" value="Genomic_DNA"/>
</dbReference>
<proteinExistence type="predicted"/>
<organism evidence="1 2">
    <name type="scientific">Trichonephila clavata</name>
    <name type="common">Joro spider</name>
    <name type="synonym">Nephila clavata</name>
    <dbReference type="NCBI Taxonomy" id="2740835"/>
    <lineage>
        <taxon>Eukaryota</taxon>
        <taxon>Metazoa</taxon>
        <taxon>Ecdysozoa</taxon>
        <taxon>Arthropoda</taxon>
        <taxon>Chelicerata</taxon>
        <taxon>Arachnida</taxon>
        <taxon>Araneae</taxon>
        <taxon>Araneomorphae</taxon>
        <taxon>Entelegynae</taxon>
        <taxon>Araneoidea</taxon>
        <taxon>Nephilidae</taxon>
        <taxon>Trichonephila</taxon>
    </lineage>
</organism>
<name>A0A8X6GPD6_TRICU</name>